<evidence type="ECO:0000259" key="4">
    <source>
        <dbReference type="PROSITE" id="PS00214"/>
    </source>
</evidence>
<dbReference type="FunFam" id="2.40.128.20:FF:000001">
    <property type="entry name" value="Fatty acid-binding protein, adipocyte"/>
    <property type="match status" value="1"/>
</dbReference>
<gene>
    <name evidence="5" type="ORF">CAUJ_LOCUS6901</name>
</gene>
<dbReference type="PROSITE" id="PS00214">
    <property type="entry name" value="FABP"/>
    <property type="match status" value="1"/>
</dbReference>
<comment type="caution">
    <text evidence="5">The sequence shown here is derived from an EMBL/GenBank/DDBJ whole genome shotgun (WGS) entry which is preliminary data.</text>
</comment>
<dbReference type="PANTHER" id="PTHR11955">
    <property type="entry name" value="FATTY ACID BINDING PROTEIN"/>
    <property type="match status" value="1"/>
</dbReference>
<dbReference type="InterPro" id="IPR031259">
    <property type="entry name" value="ILBP"/>
</dbReference>
<keyword evidence="6" id="KW-1185">Reference proteome</keyword>
<dbReference type="AlphaFoldDB" id="A0A8S1H6W5"/>
<evidence type="ECO:0000256" key="1">
    <source>
        <dbReference type="ARBA" id="ARBA00008390"/>
    </source>
</evidence>
<dbReference type="SUPFAM" id="SSF50814">
    <property type="entry name" value="Lipocalins"/>
    <property type="match status" value="1"/>
</dbReference>
<evidence type="ECO:0000313" key="5">
    <source>
        <dbReference type="EMBL" id="CAD6190982.1"/>
    </source>
</evidence>
<proteinExistence type="inferred from homology"/>
<dbReference type="OrthoDB" id="354351at2759"/>
<dbReference type="GO" id="GO:0005504">
    <property type="term" value="F:fatty acid binding"/>
    <property type="evidence" value="ECO:0007669"/>
    <property type="project" value="UniProtKB-ARBA"/>
</dbReference>
<dbReference type="Pfam" id="PF00061">
    <property type="entry name" value="Lipocalin"/>
    <property type="match status" value="1"/>
</dbReference>
<dbReference type="EMBL" id="CAJGYM010000018">
    <property type="protein sequence ID" value="CAD6190982.1"/>
    <property type="molecule type" value="Genomic_DNA"/>
</dbReference>
<evidence type="ECO:0000256" key="3">
    <source>
        <dbReference type="RuleBase" id="RU003696"/>
    </source>
</evidence>
<dbReference type="Gene3D" id="2.40.128.20">
    <property type="match status" value="1"/>
</dbReference>
<feature type="domain" description="Cytosolic fatty-acid binding proteins" evidence="4">
    <location>
        <begin position="70"/>
        <end position="87"/>
    </location>
</feature>
<organism evidence="5 6">
    <name type="scientific">Caenorhabditis auriculariae</name>
    <dbReference type="NCBI Taxonomy" id="2777116"/>
    <lineage>
        <taxon>Eukaryota</taxon>
        <taxon>Metazoa</taxon>
        <taxon>Ecdysozoa</taxon>
        <taxon>Nematoda</taxon>
        <taxon>Chromadorea</taxon>
        <taxon>Rhabditida</taxon>
        <taxon>Rhabditina</taxon>
        <taxon>Rhabditomorpha</taxon>
        <taxon>Rhabditoidea</taxon>
        <taxon>Rhabditidae</taxon>
        <taxon>Peloderinae</taxon>
        <taxon>Caenorhabditis</taxon>
    </lineage>
</organism>
<sequence length="199" mass="22134">MSVSLVSYQFTVAETTERVKNQAATTLAAISSDQSLHGTPLIAAQDSHLVRCSNSSASRNLVAMASAIEGRWKLVDSDNFDEYMKEVGVGLITRKAAGALKPTIEIKHVGGDTWQINQFSTFKNTTLEFTLNKEFDETTPDGRTLRSILELKDGKLIHTQKKIKPEDKDSLITRWIEGDKLHVTLQSGNVVSHRAYERE</sequence>
<dbReference type="InterPro" id="IPR000566">
    <property type="entry name" value="Lipocln_cytosolic_FA-bd_dom"/>
</dbReference>
<dbReference type="InterPro" id="IPR000463">
    <property type="entry name" value="Fatty_acid-bd"/>
</dbReference>
<evidence type="ECO:0000256" key="2">
    <source>
        <dbReference type="ARBA" id="ARBA00023121"/>
    </source>
</evidence>
<comment type="similarity">
    <text evidence="1 3">Belongs to the calycin superfamily. Fatty-acid binding protein (FABP) family.</text>
</comment>
<dbReference type="CDD" id="cd00742">
    <property type="entry name" value="FABP"/>
    <property type="match status" value="1"/>
</dbReference>
<reference evidence="5" key="1">
    <citation type="submission" date="2020-10" db="EMBL/GenBank/DDBJ databases">
        <authorList>
            <person name="Kikuchi T."/>
        </authorList>
    </citation>
    <scope>NUCLEOTIDE SEQUENCE</scope>
    <source>
        <strain evidence="5">NKZ352</strain>
    </source>
</reference>
<dbReference type="Proteomes" id="UP000835052">
    <property type="component" value="Unassembled WGS sequence"/>
</dbReference>
<dbReference type="InterPro" id="IPR012674">
    <property type="entry name" value="Calycin"/>
</dbReference>
<accession>A0A8S1H6W5</accession>
<protein>
    <recommendedName>
        <fullName evidence="4">Cytosolic fatty-acid binding proteins domain-containing protein</fullName>
    </recommendedName>
</protein>
<evidence type="ECO:0000313" key="6">
    <source>
        <dbReference type="Proteomes" id="UP000835052"/>
    </source>
</evidence>
<name>A0A8S1H6W5_9PELO</name>
<keyword evidence="2" id="KW-0446">Lipid-binding</keyword>
<keyword evidence="3" id="KW-0813">Transport</keyword>
<dbReference type="PRINTS" id="PR00178">
    <property type="entry name" value="FATTYACIDBP"/>
</dbReference>